<sequence length="431" mass="48574">MSAIIKQSLPIVEKMIQNASNQRQIALKESKFKVNLDNIKDKTKSTEQIDVRAEGHHDPNTALYLDASYLNSPQLDSIVANGVENWYYFYVPSTSPKVKINYRFIQAASQSCIVALYQLQSDLTTLSVVAFGTSGENETINYIDNSSTGVYFLRVIPLVPANSNPYEFYLQLHNNYDLIGSNFSNAREFTDALSVTGKINYVCDQEYFKITLSESGSYVLASPLGSNFIIHLYDQNLNPILTLPMTNEIYRIDGFNTTVYYLTVGYYGDASSFVPIASYPLEFTKTRIPAKATFIDLSYIDPEKVNWNAGMRYLVSGFTNFIVSGRIIDSLGRGVPFEQVRVELVDEAWSPDHGNNSVLFKRRSNIVSTDGNGDFQVGMQTPVAYGLYSIYTVRLHIYDHGELYIYTANDNFNTHLATTATENTLFYILGY</sequence>
<evidence type="ECO:0008006" key="3">
    <source>
        <dbReference type="Google" id="ProtNLM"/>
    </source>
</evidence>
<protein>
    <recommendedName>
        <fullName evidence="3">Carboxypeptidase family protein</fullName>
    </recommendedName>
</protein>
<comment type="caution">
    <text evidence="1">The sequence shown here is derived from an EMBL/GenBank/DDBJ whole genome shotgun (WGS) entry which is preliminary data.</text>
</comment>
<dbReference type="RefSeq" id="WP_132079799.1">
    <property type="nucleotide sequence ID" value="NZ_SLUI01000006.1"/>
</dbReference>
<proteinExistence type="predicted"/>
<reference evidence="1 2" key="1">
    <citation type="submission" date="2019-03" db="EMBL/GenBank/DDBJ databases">
        <title>Genomic Encyclopedia of Type Strains, Phase IV (KMG-IV): sequencing the most valuable type-strain genomes for metagenomic binning, comparative biology and taxonomic classification.</title>
        <authorList>
            <person name="Goeker M."/>
        </authorList>
    </citation>
    <scope>NUCLEOTIDE SEQUENCE [LARGE SCALE GENOMIC DNA]</scope>
    <source>
        <strain evidence="1 2">DSM 15969</strain>
    </source>
</reference>
<dbReference type="EMBL" id="SLUI01000006">
    <property type="protein sequence ID" value="TCL37347.1"/>
    <property type="molecule type" value="Genomic_DNA"/>
</dbReference>
<evidence type="ECO:0000313" key="1">
    <source>
        <dbReference type="EMBL" id="TCL37347.1"/>
    </source>
</evidence>
<dbReference type="Proteomes" id="UP000295063">
    <property type="component" value="Unassembled WGS sequence"/>
</dbReference>
<gene>
    <name evidence="1" type="ORF">EV210_106216</name>
</gene>
<organism evidence="1 2">
    <name type="scientific">Anaerospora hongkongensis</name>
    <dbReference type="NCBI Taxonomy" id="244830"/>
    <lineage>
        <taxon>Bacteria</taxon>
        <taxon>Bacillati</taxon>
        <taxon>Bacillota</taxon>
        <taxon>Negativicutes</taxon>
        <taxon>Selenomonadales</taxon>
        <taxon>Sporomusaceae</taxon>
        <taxon>Anaerospora</taxon>
    </lineage>
</organism>
<dbReference type="AlphaFoldDB" id="A0A4R1PYY3"/>
<evidence type="ECO:0000313" key="2">
    <source>
        <dbReference type="Proteomes" id="UP000295063"/>
    </source>
</evidence>
<accession>A0A4R1PYY3</accession>
<keyword evidence="2" id="KW-1185">Reference proteome</keyword>
<name>A0A4R1PYY3_9FIRM</name>